<gene>
    <name evidence="2" type="ORF">PTKU64_85750</name>
</gene>
<proteinExistence type="predicted"/>
<dbReference type="EMBL" id="AP024958">
    <property type="protein sequence ID" value="BCZ84900.1"/>
    <property type="molecule type" value="Genomic_DNA"/>
</dbReference>
<evidence type="ECO:0000313" key="3">
    <source>
        <dbReference type="Proteomes" id="UP001319874"/>
    </source>
</evidence>
<dbReference type="SUPFAM" id="SSF55781">
    <property type="entry name" value="GAF domain-like"/>
    <property type="match status" value="1"/>
</dbReference>
<feature type="compositionally biased region" description="Basic and acidic residues" evidence="1">
    <location>
        <begin position="10"/>
        <end position="24"/>
    </location>
</feature>
<evidence type="ECO:0008006" key="4">
    <source>
        <dbReference type="Google" id="ProtNLM"/>
    </source>
</evidence>
<keyword evidence="3" id="KW-1185">Reference proteome</keyword>
<dbReference type="Proteomes" id="UP001319874">
    <property type="component" value="Chromosome 4"/>
</dbReference>
<dbReference type="Gene3D" id="3.30.450.40">
    <property type="match status" value="1"/>
</dbReference>
<evidence type="ECO:0000256" key="1">
    <source>
        <dbReference type="SAM" id="MobiDB-lite"/>
    </source>
</evidence>
<reference evidence="2 3" key="1">
    <citation type="journal article" date="2022" name="Front. Microbiol.">
        <title>Identification and characterization of a novel class of self-sufficient cytochrome P450 hydroxylase involved in cyclohexanecarboxylate degradation in Paraburkholderia terrae strain KU-64.</title>
        <authorList>
            <person name="Yamamoto T."/>
            <person name="Hasegawa Y."/>
            <person name="Iwaki H."/>
        </authorList>
    </citation>
    <scope>NUCLEOTIDE SEQUENCE [LARGE SCALE GENOMIC DNA]</scope>
    <source>
        <strain evidence="2 3">KU-64</strain>
    </source>
</reference>
<dbReference type="InterPro" id="IPR029016">
    <property type="entry name" value="GAF-like_dom_sf"/>
</dbReference>
<accession>A0ABM7U1S3</accession>
<evidence type="ECO:0000313" key="2">
    <source>
        <dbReference type="EMBL" id="BCZ84900.1"/>
    </source>
</evidence>
<name>A0ABM7U1S3_9BURK</name>
<sequence>MPTLFAGSDAHVEELRRRPSRPPDFERESRALVRLARSQTGSRETLLQTIVESARDLCCAGSAGISLLEEHDGQRYFRWLSVAGEVSVLRGKITAWRDCLCGMALDAHESLLFTDAQQEFGVLWAGPVRVTEGLVVPIGTLVRIMGSATDSSPIFLTS</sequence>
<protein>
    <recommendedName>
        <fullName evidence="4">GAF domain-containing protein</fullName>
    </recommendedName>
</protein>
<organism evidence="2 3">
    <name type="scientific">Paraburkholderia terrae</name>
    <dbReference type="NCBI Taxonomy" id="311230"/>
    <lineage>
        <taxon>Bacteria</taxon>
        <taxon>Pseudomonadati</taxon>
        <taxon>Pseudomonadota</taxon>
        <taxon>Betaproteobacteria</taxon>
        <taxon>Burkholderiales</taxon>
        <taxon>Burkholderiaceae</taxon>
        <taxon>Paraburkholderia</taxon>
    </lineage>
</organism>
<feature type="region of interest" description="Disordered" evidence="1">
    <location>
        <begin position="1"/>
        <end position="24"/>
    </location>
</feature>